<dbReference type="PANTHER" id="PTHR47623:SF1">
    <property type="entry name" value="OS09G0287300 PROTEIN"/>
    <property type="match status" value="1"/>
</dbReference>
<comment type="caution">
    <text evidence="1">The sequence shown here is derived from an EMBL/GenBank/DDBJ whole genome shotgun (WGS) entry which is preliminary data.</text>
</comment>
<sequence>MKEARSMWMRRLVFLRHAKSDRPAGVEDHERPLSLRGRKASSLMGSYMAKEKLLPDRVLVSTARRTQETWNLACPAFTQDIARTDEQRLYDASADTILEVIRQTPSDVRTLLVIGHNPGLQELALKLISTPGPDLSRLRGKYPTAGLVVIDFDIKRWSEAAAGTGRLDLFTTPKRVLDKA</sequence>
<reference evidence="1 2" key="1">
    <citation type="submission" date="2018-11" db="EMBL/GenBank/DDBJ databases">
        <title>Pseudaminobacter arsenicus sp. nov., an arsenic-resistant bacterium isolated from arsenic-rich aquifers.</title>
        <authorList>
            <person name="Mu Y."/>
        </authorList>
    </citation>
    <scope>NUCLEOTIDE SEQUENCE [LARGE SCALE GENOMIC DNA]</scope>
    <source>
        <strain evidence="1 2">CB3</strain>
    </source>
</reference>
<dbReference type="InterPro" id="IPR029033">
    <property type="entry name" value="His_PPase_superfam"/>
</dbReference>
<organism evidence="1 2">
    <name type="scientific">Borborobacter arsenicus</name>
    <dbReference type="NCBI Taxonomy" id="1851146"/>
    <lineage>
        <taxon>Bacteria</taxon>
        <taxon>Pseudomonadati</taxon>
        <taxon>Pseudomonadota</taxon>
        <taxon>Alphaproteobacteria</taxon>
        <taxon>Hyphomicrobiales</taxon>
        <taxon>Phyllobacteriaceae</taxon>
        <taxon>Borborobacter</taxon>
    </lineage>
</organism>
<name>A0A432VCI1_9HYPH</name>
<dbReference type="SUPFAM" id="SSF53254">
    <property type="entry name" value="Phosphoglycerate mutase-like"/>
    <property type="match status" value="1"/>
</dbReference>
<dbReference type="EMBL" id="RKST01000001">
    <property type="protein sequence ID" value="RUM99871.1"/>
    <property type="molecule type" value="Genomic_DNA"/>
</dbReference>
<dbReference type="Gene3D" id="3.40.50.1240">
    <property type="entry name" value="Phosphoglycerate mutase-like"/>
    <property type="match status" value="1"/>
</dbReference>
<dbReference type="InterPro" id="IPR013078">
    <property type="entry name" value="His_Pase_superF_clade-1"/>
</dbReference>
<gene>
    <name evidence="1" type="ORF">EET67_03020</name>
</gene>
<proteinExistence type="predicted"/>
<evidence type="ECO:0000313" key="2">
    <source>
        <dbReference type="Proteomes" id="UP000281647"/>
    </source>
</evidence>
<dbReference type="Proteomes" id="UP000281647">
    <property type="component" value="Unassembled WGS sequence"/>
</dbReference>
<dbReference type="AlphaFoldDB" id="A0A432VCI1"/>
<protein>
    <submittedName>
        <fullName evidence="1">Histidine phosphatase family protein</fullName>
    </submittedName>
</protein>
<keyword evidence="2" id="KW-1185">Reference proteome</keyword>
<evidence type="ECO:0000313" key="1">
    <source>
        <dbReference type="EMBL" id="RUM99871.1"/>
    </source>
</evidence>
<dbReference type="CDD" id="cd07067">
    <property type="entry name" value="HP_PGM_like"/>
    <property type="match status" value="1"/>
</dbReference>
<dbReference type="PANTHER" id="PTHR47623">
    <property type="entry name" value="OS09G0287300 PROTEIN"/>
    <property type="match status" value="1"/>
</dbReference>
<accession>A0A432VCI1</accession>
<dbReference type="OrthoDB" id="9810154at2"/>